<organism evidence="2">
    <name type="scientific">marine metagenome</name>
    <dbReference type="NCBI Taxonomy" id="408172"/>
    <lineage>
        <taxon>unclassified sequences</taxon>
        <taxon>metagenomes</taxon>
        <taxon>ecological metagenomes</taxon>
    </lineage>
</organism>
<feature type="transmembrane region" description="Helical" evidence="1">
    <location>
        <begin position="115"/>
        <end position="134"/>
    </location>
</feature>
<accession>A0A382NVR3</accession>
<sequence length="209" mass="23016">MVSTALIAIFFVLSGDFGEFELKVLATTFTISAASICSMSCAAFIEKRKKREFGLAGMTCAAIAALMLISGMWFEISGEVYWKSAITFIVLAVALAHAFLLILPDLDFNHRWTQLASPISIGILAIQIIVAVWNEIDSEGYFKLLAVVSIIVVLLTLVVPILMKMRKGVDEAIETLLLSKHEDGTYIDNQGNMYEVEKINTEQEDLGNT</sequence>
<reference evidence="2" key="1">
    <citation type="submission" date="2018-05" db="EMBL/GenBank/DDBJ databases">
        <authorList>
            <person name="Lanie J.A."/>
            <person name="Ng W.-L."/>
            <person name="Kazmierczak K.M."/>
            <person name="Andrzejewski T.M."/>
            <person name="Davidsen T.M."/>
            <person name="Wayne K.J."/>
            <person name="Tettelin H."/>
            <person name="Glass J.I."/>
            <person name="Rusch D."/>
            <person name="Podicherti R."/>
            <person name="Tsui H.-C.T."/>
            <person name="Winkler M.E."/>
        </authorList>
    </citation>
    <scope>NUCLEOTIDE SEQUENCE</scope>
</reference>
<keyword evidence="1" id="KW-0472">Membrane</keyword>
<feature type="transmembrane region" description="Helical" evidence="1">
    <location>
        <begin position="140"/>
        <end position="163"/>
    </location>
</feature>
<gene>
    <name evidence="2" type="ORF">METZ01_LOCUS316515</name>
</gene>
<feature type="transmembrane region" description="Helical" evidence="1">
    <location>
        <begin position="24"/>
        <end position="46"/>
    </location>
</feature>
<evidence type="ECO:0008006" key="3">
    <source>
        <dbReference type="Google" id="ProtNLM"/>
    </source>
</evidence>
<evidence type="ECO:0000256" key="1">
    <source>
        <dbReference type="SAM" id="Phobius"/>
    </source>
</evidence>
<dbReference type="AlphaFoldDB" id="A0A382NVR3"/>
<evidence type="ECO:0000313" key="2">
    <source>
        <dbReference type="EMBL" id="SVC63661.1"/>
    </source>
</evidence>
<keyword evidence="1" id="KW-0812">Transmembrane</keyword>
<feature type="transmembrane region" description="Helical" evidence="1">
    <location>
        <begin position="53"/>
        <end position="74"/>
    </location>
</feature>
<dbReference type="EMBL" id="UINC01102214">
    <property type="protein sequence ID" value="SVC63661.1"/>
    <property type="molecule type" value="Genomic_DNA"/>
</dbReference>
<keyword evidence="1" id="KW-1133">Transmembrane helix</keyword>
<feature type="transmembrane region" description="Helical" evidence="1">
    <location>
        <begin position="80"/>
        <end position="103"/>
    </location>
</feature>
<proteinExistence type="predicted"/>
<protein>
    <recommendedName>
        <fullName evidence="3">7TM-DISM receptor extracellular domain-containing protein</fullName>
    </recommendedName>
</protein>
<name>A0A382NVR3_9ZZZZ</name>